<dbReference type="EMBL" id="CP071872">
    <property type="protein sequence ID" value="UNM13318.1"/>
    <property type="molecule type" value="Genomic_DNA"/>
</dbReference>
<dbReference type="SUPFAM" id="SSF55961">
    <property type="entry name" value="Bet v1-like"/>
    <property type="match status" value="1"/>
</dbReference>
<evidence type="ECO:0000259" key="2">
    <source>
        <dbReference type="Pfam" id="PF08327"/>
    </source>
</evidence>
<reference evidence="3 4" key="1">
    <citation type="submission" date="2021-03" db="EMBL/GenBank/DDBJ databases">
        <title>Complete genome of Streptomyces formicae strain 1H-GS9 (DSM 100524).</title>
        <authorList>
            <person name="Atanasov K.E."/>
            <person name="Altabella T."/>
            <person name="Ferrer A."/>
        </authorList>
    </citation>
    <scope>NUCLEOTIDE SEQUENCE [LARGE SCALE GENOMIC DNA]</scope>
    <source>
        <strain evidence="3 4">1H-GS9</strain>
    </source>
</reference>
<organism evidence="3 4">
    <name type="scientific">Streptomyces formicae</name>
    <dbReference type="NCBI Taxonomy" id="1616117"/>
    <lineage>
        <taxon>Bacteria</taxon>
        <taxon>Bacillati</taxon>
        <taxon>Actinomycetota</taxon>
        <taxon>Actinomycetes</taxon>
        <taxon>Kitasatosporales</taxon>
        <taxon>Streptomycetaceae</taxon>
        <taxon>Streptomyces</taxon>
    </lineage>
</organism>
<dbReference type="Proteomes" id="UP000828924">
    <property type="component" value="Chromosome"/>
</dbReference>
<keyword evidence="4" id="KW-1185">Reference proteome</keyword>
<dbReference type="RefSeq" id="WP_242332102.1">
    <property type="nucleotide sequence ID" value="NZ_CP071872.1"/>
</dbReference>
<proteinExistence type="inferred from homology"/>
<accession>A0ABY3WL14</accession>
<name>A0ABY3WL14_9ACTN</name>
<gene>
    <name evidence="3" type="ORF">J4032_19105</name>
</gene>
<dbReference type="InterPro" id="IPR013538">
    <property type="entry name" value="ASHA1/2-like_C"/>
</dbReference>
<evidence type="ECO:0000313" key="4">
    <source>
        <dbReference type="Proteomes" id="UP000828924"/>
    </source>
</evidence>
<feature type="domain" description="Activator of Hsp90 ATPase homologue 1/2-like C-terminal" evidence="2">
    <location>
        <begin position="23"/>
        <end position="133"/>
    </location>
</feature>
<dbReference type="Pfam" id="PF08327">
    <property type="entry name" value="AHSA1"/>
    <property type="match status" value="1"/>
</dbReference>
<comment type="similarity">
    <text evidence="1">Belongs to the AHA1 family.</text>
</comment>
<protein>
    <submittedName>
        <fullName evidence="3">SRPBCC family protein</fullName>
    </submittedName>
</protein>
<evidence type="ECO:0000256" key="1">
    <source>
        <dbReference type="ARBA" id="ARBA00006817"/>
    </source>
</evidence>
<dbReference type="Gene3D" id="3.30.530.20">
    <property type="match status" value="1"/>
</dbReference>
<sequence length="175" mass="19157">MNRVTFITFDGRPAVQFQRTYPHPVERVWAAVSEPEGLAHWFPSTVRMEPREGGKIEFSDDPHMYSSTGTVLAFEPPHRFAFSWEGDEIHLELATEGDSGCRLTLTNVLAAENTAARNAAGWSVCLAELDKHLTGASPEGPHSGSAEPWQPYYEAYVAEGMPSGAEIPGAPQQDA</sequence>
<dbReference type="InterPro" id="IPR023393">
    <property type="entry name" value="START-like_dom_sf"/>
</dbReference>
<evidence type="ECO:0000313" key="3">
    <source>
        <dbReference type="EMBL" id="UNM13318.1"/>
    </source>
</evidence>
<dbReference type="CDD" id="cd08899">
    <property type="entry name" value="SRPBCC_CalC_Aha1-like_6"/>
    <property type="match status" value="1"/>
</dbReference>